<evidence type="ECO:0000313" key="4">
    <source>
        <dbReference type="Proteomes" id="UP000059680"/>
    </source>
</evidence>
<accession>A0A0P0WU43</accession>
<dbReference type="EMBL" id="AP014962">
    <property type="protein sequence ID" value="BAS96837.1"/>
    <property type="molecule type" value="Genomic_DNA"/>
</dbReference>
<keyword evidence="2" id="KW-0472">Membrane</keyword>
<organism evidence="3 4">
    <name type="scientific">Oryza sativa subsp. japonica</name>
    <name type="common">Rice</name>
    <dbReference type="NCBI Taxonomy" id="39947"/>
    <lineage>
        <taxon>Eukaryota</taxon>
        <taxon>Viridiplantae</taxon>
        <taxon>Streptophyta</taxon>
        <taxon>Embryophyta</taxon>
        <taxon>Tracheophyta</taxon>
        <taxon>Spermatophyta</taxon>
        <taxon>Magnoliopsida</taxon>
        <taxon>Liliopsida</taxon>
        <taxon>Poales</taxon>
        <taxon>Poaceae</taxon>
        <taxon>BOP clade</taxon>
        <taxon>Oryzoideae</taxon>
        <taxon>Oryzeae</taxon>
        <taxon>Oryzinae</taxon>
        <taxon>Oryza</taxon>
        <taxon>Oryza sativa</taxon>
    </lineage>
</organism>
<feature type="transmembrane region" description="Helical" evidence="2">
    <location>
        <begin position="154"/>
        <end position="177"/>
    </location>
</feature>
<evidence type="ECO:0000313" key="3">
    <source>
        <dbReference type="EMBL" id="BAS96837.1"/>
    </source>
</evidence>
<gene>
    <name evidence="3" type="ordered locus">Os06g0222175</name>
    <name evidence="3" type="ORF">OSNPB_060222175</name>
</gene>
<reference evidence="3 4" key="2">
    <citation type="journal article" date="2013" name="Plant Cell Physiol.">
        <title>Rice Annotation Project Database (RAP-DB): an integrative and interactive database for rice genomics.</title>
        <authorList>
            <person name="Sakai H."/>
            <person name="Lee S.S."/>
            <person name="Tanaka T."/>
            <person name="Numa H."/>
            <person name="Kim J."/>
            <person name="Kawahara Y."/>
            <person name="Wakimoto H."/>
            <person name="Yang C.C."/>
            <person name="Iwamoto M."/>
            <person name="Abe T."/>
            <person name="Yamada Y."/>
            <person name="Muto A."/>
            <person name="Inokuchi H."/>
            <person name="Ikemura T."/>
            <person name="Matsumoto T."/>
            <person name="Sasaki T."/>
            <person name="Itoh T."/>
        </authorList>
    </citation>
    <scope>NUCLEOTIDE SEQUENCE [LARGE SCALE GENOMIC DNA]</scope>
    <source>
        <strain evidence="4">cv. Nipponbare</strain>
    </source>
</reference>
<proteinExistence type="predicted"/>
<protein>
    <submittedName>
        <fullName evidence="3">Os06g0222175 protein</fullName>
    </submittedName>
</protein>
<dbReference type="InParanoid" id="A0A0P0WU43"/>
<dbReference type="AlphaFoldDB" id="A0A0P0WU43"/>
<keyword evidence="4" id="KW-1185">Reference proteome</keyword>
<reference evidence="4" key="1">
    <citation type="journal article" date="2005" name="Nature">
        <title>The map-based sequence of the rice genome.</title>
        <authorList>
            <consortium name="International rice genome sequencing project (IRGSP)"/>
            <person name="Matsumoto T."/>
            <person name="Wu J."/>
            <person name="Kanamori H."/>
            <person name="Katayose Y."/>
            <person name="Fujisawa M."/>
            <person name="Namiki N."/>
            <person name="Mizuno H."/>
            <person name="Yamamoto K."/>
            <person name="Antonio B.A."/>
            <person name="Baba T."/>
            <person name="Sakata K."/>
            <person name="Nagamura Y."/>
            <person name="Aoki H."/>
            <person name="Arikawa K."/>
            <person name="Arita K."/>
            <person name="Bito T."/>
            <person name="Chiden Y."/>
            <person name="Fujitsuka N."/>
            <person name="Fukunaka R."/>
            <person name="Hamada M."/>
            <person name="Harada C."/>
            <person name="Hayashi A."/>
            <person name="Hijishita S."/>
            <person name="Honda M."/>
            <person name="Hosokawa S."/>
            <person name="Ichikawa Y."/>
            <person name="Idonuma A."/>
            <person name="Iijima M."/>
            <person name="Ikeda M."/>
            <person name="Ikeno M."/>
            <person name="Ito K."/>
            <person name="Ito S."/>
            <person name="Ito T."/>
            <person name="Ito Y."/>
            <person name="Ito Y."/>
            <person name="Iwabuchi A."/>
            <person name="Kamiya K."/>
            <person name="Karasawa W."/>
            <person name="Kurita K."/>
            <person name="Katagiri S."/>
            <person name="Kikuta A."/>
            <person name="Kobayashi H."/>
            <person name="Kobayashi N."/>
            <person name="Machita K."/>
            <person name="Maehara T."/>
            <person name="Masukawa M."/>
            <person name="Mizubayashi T."/>
            <person name="Mukai Y."/>
            <person name="Nagasaki H."/>
            <person name="Nagata Y."/>
            <person name="Naito S."/>
            <person name="Nakashima M."/>
            <person name="Nakama Y."/>
            <person name="Nakamichi Y."/>
            <person name="Nakamura M."/>
            <person name="Meguro A."/>
            <person name="Negishi M."/>
            <person name="Ohta I."/>
            <person name="Ohta T."/>
            <person name="Okamoto M."/>
            <person name="Ono N."/>
            <person name="Saji S."/>
            <person name="Sakaguchi M."/>
            <person name="Sakai K."/>
            <person name="Shibata M."/>
            <person name="Shimokawa T."/>
            <person name="Song J."/>
            <person name="Takazaki Y."/>
            <person name="Terasawa K."/>
            <person name="Tsugane M."/>
            <person name="Tsuji K."/>
            <person name="Ueda S."/>
            <person name="Waki K."/>
            <person name="Yamagata H."/>
            <person name="Yamamoto M."/>
            <person name="Yamamoto S."/>
            <person name="Yamane H."/>
            <person name="Yoshiki S."/>
            <person name="Yoshihara R."/>
            <person name="Yukawa K."/>
            <person name="Zhong H."/>
            <person name="Yano M."/>
            <person name="Yuan Q."/>
            <person name="Ouyang S."/>
            <person name="Liu J."/>
            <person name="Jones K.M."/>
            <person name="Gansberger K."/>
            <person name="Moffat K."/>
            <person name="Hill J."/>
            <person name="Bera J."/>
            <person name="Fadrosh D."/>
            <person name="Jin S."/>
            <person name="Johri S."/>
            <person name="Kim M."/>
            <person name="Overton L."/>
            <person name="Reardon M."/>
            <person name="Tsitrin T."/>
            <person name="Vuong H."/>
            <person name="Weaver B."/>
            <person name="Ciecko A."/>
            <person name="Tallon L."/>
            <person name="Jackson J."/>
            <person name="Pai G."/>
            <person name="Aken S.V."/>
            <person name="Utterback T."/>
            <person name="Reidmuller S."/>
            <person name="Feldblyum T."/>
            <person name="Hsiao J."/>
            <person name="Zismann V."/>
            <person name="Iobst S."/>
            <person name="de Vazeille A.R."/>
            <person name="Buell C.R."/>
            <person name="Ying K."/>
            <person name="Li Y."/>
            <person name="Lu T."/>
            <person name="Huang Y."/>
            <person name="Zhao Q."/>
            <person name="Feng Q."/>
            <person name="Zhang L."/>
            <person name="Zhu J."/>
            <person name="Weng Q."/>
            <person name="Mu J."/>
            <person name="Lu Y."/>
            <person name="Fan D."/>
            <person name="Liu Y."/>
            <person name="Guan J."/>
            <person name="Zhang Y."/>
            <person name="Yu S."/>
            <person name="Liu X."/>
            <person name="Zhang Y."/>
            <person name="Hong G."/>
            <person name="Han B."/>
            <person name="Choisne N."/>
            <person name="Demange N."/>
            <person name="Orjeda G."/>
            <person name="Samain S."/>
            <person name="Cattolico L."/>
            <person name="Pelletier E."/>
            <person name="Couloux A."/>
            <person name="Segurens B."/>
            <person name="Wincker P."/>
            <person name="D'Hont A."/>
            <person name="Scarpelli C."/>
            <person name="Weissenbach J."/>
            <person name="Salanoubat M."/>
            <person name="Quetier F."/>
            <person name="Yu Y."/>
            <person name="Kim H.R."/>
            <person name="Rambo T."/>
            <person name="Currie J."/>
            <person name="Collura K."/>
            <person name="Luo M."/>
            <person name="Yang T."/>
            <person name="Ammiraju J.S.S."/>
            <person name="Engler F."/>
            <person name="Soderlund C."/>
            <person name="Wing R.A."/>
            <person name="Palmer L.E."/>
            <person name="de la Bastide M."/>
            <person name="Spiegel L."/>
            <person name="Nascimento L."/>
            <person name="Zutavern T."/>
            <person name="O'Shaughnessy A."/>
            <person name="Dike S."/>
            <person name="Dedhia N."/>
            <person name="Preston R."/>
            <person name="Balija V."/>
            <person name="McCombie W.R."/>
            <person name="Chow T."/>
            <person name="Chen H."/>
            <person name="Chung M."/>
            <person name="Chen C."/>
            <person name="Shaw J."/>
            <person name="Wu H."/>
            <person name="Hsiao K."/>
            <person name="Chao Y."/>
            <person name="Chu M."/>
            <person name="Cheng C."/>
            <person name="Hour A."/>
            <person name="Lee P."/>
            <person name="Lin S."/>
            <person name="Lin Y."/>
            <person name="Liou J."/>
            <person name="Liu S."/>
            <person name="Hsing Y."/>
            <person name="Raghuvanshi S."/>
            <person name="Mohanty A."/>
            <person name="Bharti A.K."/>
            <person name="Gaur A."/>
            <person name="Gupta V."/>
            <person name="Kumar D."/>
            <person name="Ravi V."/>
            <person name="Vij S."/>
            <person name="Kapur A."/>
            <person name="Khurana P."/>
            <person name="Khurana P."/>
            <person name="Khurana J.P."/>
            <person name="Tyagi A.K."/>
            <person name="Gaikwad K."/>
            <person name="Singh A."/>
            <person name="Dalal V."/>
            <person name="Srivastava S."/>
            <person name="Dixit A."/>
            <person name="Pal A.K."/>
            <person name="Ghazi I.A."/>
            <person name="Yadav M."/>
            <person name="Pandit A."/>
            <person name="Bhargava A."/>
            <person name="Sureshbabu K."/>
            <person name="Batra K."/>
            <person name="Sharma T.R."/>
            <person name="Mohapatra T."/>
            <person name="Singh N.K."/>
            <person name="Messing J."/>
            <person name="Nelson A.B."/>
            <person name="Fuks G."/>
            <person name="Kavchok S."/>
            <person name="Keizer G."/>
            <person name="Linton E."/>
            <person name="Llaca V."/>
            <person name="Song R."/>
            <person name="Tanyolac B."/>
            <person name="Young S."/>
            <person name="Ho-Il K."/>
            <person name="Hahn J.H."/>
            <person name="Sangsakoo G."/>
            <person name="Vanavichit A."/>
            <person name="de Mattos Luiz.A.T."/>
            <person name="Zimmer P.D."/>
            <person name="Malone G."/>
            <person name="Dellagostin O."/>
            <person name="de Oliveira A.C."/>
            <person name="Bevan M."/>
            <person name="Bancroft I."/>
            <person name="Minx P."/>
            <person name="Cordum H."/>
            <person name="Wilson R."/>
            <person name="Cheng Z."/>
            <person name="Jin W."/>
            <person name="Jiang J."/>
            <person name="Leong S.A."/>
            <person name="Iwama H."/>
            <person name="Gojobori T."/>
            <person name="Itoh T."/>
            <person name="Niimura Y."/>
            <person name="Fujii Y."/>
            <person name="Habara T."/>
            <person name="Sakai H."/>
            <person name="Sato Y."/>
            <person name="Wilson G."/>
            <person name="Kumar K."/>
            <person name="McCouch S."/>
            <person name="Juretic N."/>
            <person name="Hoen D."/>
            <person name="Wright S."/>
            <person name="Bruskiewich R."/>
            <person name="Bureau T."/>
            <person name="Miyao A."/>
            <person name="Hirochika H."/>
            <person name="Nishikawa T."/>
            <person name="Kadowaki K."/>
            <person name="Sugiura M."/>
            <person name="Burr B."/>
            <person name="Sasaki T."/>
        </authorList>
    </citation>
    <scope>NUCLEOTIDE SEQUENCE [LARGE SCALE GENOMIC DNA]</scope>
    <source>
        <strain evidence="4">cv. Nipponbare</strain>
    </source>
</reference>
<dbReference type="Proteomes" id="UP000059680">
    <property type="component" value="Chromosome 6"/>
</dbReference>
<sequence>MVSHPHRPPSVVPDRVVVTTINIRRGHRPSRLLPLYPGVSVELPLRWHGGGTAHGNERRHRHYHLLDLPHHGVEEVEEAVVDGASAAGGVGEASSDEVGREEGGWGSGASAGEATNRVSRDKVRRWYHESWRPTKLISTGRQAQRHLRPSPRTALAPSIATIVADVFVVVAFLASVARFEEMGSLSLVRVGPADGEPKRDRGRGG</sequence>
<reference evidence="3 4" key="3">
    <citation type="journal article" date="2013" name="Rice">
        <title>Improvement of the Oryza sativa Nipponbare reference genome using next generation sequence and optical map data.</title>
        <authorList>
            <person name="Kawahara Y."/>
            <person name="de la Bastide M."/>
            <person name="Hamilton J.P."/>
            <person name="Kanamori H."/>
            <person name="McCombie W.R."/>
            <person name="Ouyang S."/>
            <person name="Schwartz D.C."/>
            <person name="Tanaka T."/>
            <person name="Wu J."/>
            <person name="Zhou S."/>
            <person name="Childs K.L."/>
            <person name="Davidson R.M."/>
            <person name="Lin H."/>
            <person name="Quesada-Ocampo L."/>
            <person name="Vaillancourt B."/>
            <person name="Sakai H."/>
            <person name="Lee S.S."/>
            <person name="Kim J."/>
            <person name="Numa H."/>
            <person name="Itoh T."/>
            <person name="Buell C.R."/>
            <person name="Matsumoto T."/>
        </authorList>
    </citation>
    <scope>NUCLEOTIDE SEQUENCE [LARGE SCALE GENOMIC DNA]</scope>
    <source>
        <strain evidence="4">cv. Nipponbare</strain>
    </source>
</reference>
<evidence type="ECO:0000256" key="2">
    <source>
        <dbReference type="SAM" id="Phobius"/>
    </source>
</evidence>
<feature type="region of interest" description="Disordered" evidence="1">
    <location>
        <begin position="87"/>
        <end position="117"/>
    </location>
</feature>
<keyword evidence="2" id="KW-1133">Transmembrane helix</keyword>
<keyword evidence="2" id="KW-0812">Transmembrane</keyword>
<name>A0A0P0WU43_ORYSJ</name>
<dbReference type="PaxDb" id="39947-A0A0P0WU43"/>
<evidence type="ECO:0000256" key="1">
    <source>
        <dbReference type="SAM" id="MobiDB-lite"/>
    </source>
</evidence>